<dbReference type="EMBL" id="CP058554">
    <property type="protein sequence ID" value="QMV72991.1"/>
    <property type="molecule type" value="Genomic_DNA"/>
</dbReference>
<accession>A0A7G5EG66</accession>
<sequence length="83" mass="9132">MSKPDSTDRAYMLADEWIHTILSTKPEVLVRSLESSVTKGDGRPPVPNTVGATNLAKTLADFRAQLALALSDQHHPDYDQLND</sequence>
<name>A0A7G5EG66_9BURK</name>
<protein>
    <submittedName>
        <fullName evidence="1">Uncharacterized protein</fullName>
    </submittedName>
</protein>
<dbReference type="KEGG" id="cpis:HS961_09140"/>
<evidence type="ECO:0000313" key="1">
    <source>
        <dbReference type="EMBL" id="QMV72991.1"/>
    </source>
</evidence>
<keyword evidence="2" id="KW-1185">Reference proteome</keyword>
<dbReference type="AlphaFoldDB" id="A0A7G5EG66"/>
<dbReference type="Proteomes" id="UP000515240">
    <property type="component" value="Chromosome"/>
</dbReference>
<evidence type="ECO:0000313" key="2">
    <source>
        <dbReference type="Proteomes" id="UP000515240"/>
    </source>
</evidence>
<reference evidence="1 2" key="1">
    <citation type="journal article" date="2020" name="G3 (Bethesda)">
        <title>CeMbio - The Caenorhabditis elegans Microbiome Resource.</title>
        <authorList>
            <person name="Dirksen P."/>
            <person name="Assie A."/>
            <person name="Zimmermann J."/>
            <person name="Zhang F."/>
            <person name="Tietje A.M."/>
            <person name="Marsh S.A."/>
            <person name="Felix M.A."/>
            <person name="Shapira M."/>
            <person name="Kaleta C."/>
            <person name="Schulenburg H."/>
            <person name="Samuel B."/>
        </authorList>
    </citation>
    <scope>NUCLEOTIDE SEQUENCE [LARGE SCALE GENOMIC DNA]</scope>
    <source>
        <strain evidence="1 2">BIGb0172</strain>
    </source>
</reference>
<proteinExistence type="predicted"/>
<gene>
    <name evidence="1" type="ORF">HS961_09140</name>
</gene>
<dbReference type="RefSeq" id="WP_182327397.1">
    <property type="nucleotide sequence ID" value="NZ_CP058554.1"/>
</dbReference>
<organism evidence="1 2">
    <name type="scientific">Comamonas piscis</name>
    <dbReference type="NCBI Taxonomy" id="1562974"/>
    <lineage>
        <taxon>Bacteria</taxon>
        <taxon>Pseudomonadati</taxon>
        <taxon>Pseudomonadota</taxon>
        <taxon>Betaproteobacteria</taxon>
        <taxon>Burkholderiales</taxon>
        <taxon>Comamonadaceae</taxon>
        <taxon>Comamonas</taxon>
    </lineage>
</organism>